<proteinExistence type="predicted"/>
<evidence type="ECO:0000259" key="6">
    <source>
        <dbReference type="PROSITE" id="PS50006"/>
    </source>
</evidence>
<dbReference type="Gene3D" id="3.40.50.1010">
    <property type="entry name" value="5'-nuclease"/>
    <property type="match status" value="1"/>
</dbReference>
<evidence type="ECO:0000259" key="7">
    <source>
        <dbReference type="PROSITE" id="PS50172"/>
    </source>
</evidence>
<dbReference type="GeneID" id="68116478"/>
<sequence>MHKPSLVFSSSTTKTKASSPQPTISNSKHHQLVPLRKPEHADSSIDGKASFMKEVVSSFPEIKSSKTLGSTKAHSENNRSIITTATPLKNSSKSTNNNSELFNHSFTFESPKKNTTTSSLSSSNDLESSDKKRKLDQASTSSLSSSPGWKTKPSKKLKDTFSSISDEKKPFSHKEVKPKSKKTKFIIGVTGGDFMEKGEVVNIIKKLSKNSEYECVEIGGSDCEKFTHLVCLDEDPKKTLKLIYSIALNIPILKSSWLYESDKASYFVSESEFYITKYLRKRPNGGVLKDKRCFVLRGDNVSFPSPEICERFIELCGGSIVEKITQANIIITTSTSKELEYIIPRHDISSLPIYPVVKMRWIVDVVDKQQLLDTKEYRDEYYYSAECITKEKEILAQTVPSHIACLRLTSTLDCTSQLIPLYADKKVVTLGRAATDVDHVIDTPNSKQNPVISRIHAKIVQIQENNSQNEEKVIRWKLIDSSSNGTFVNNTKVKEAFLMNGDIIAFGHNKANVAVGEKVPFVQTKCIYVFETEEVVNTEDVQKEKEELKKENEKMRQEIQRLRETHIKTAMSNMQKEKEIIRLQNLVLQNQRKDALEFPFNHKLYIIDTNVLVERLHILKNLLEKVNCSCVIPQTVISELDKLKLRKDMCGIKARDAIRFLEESFEKGKYDNLYGQQSHQTLNGMEDGGVQSQSADDHIINCCLYFKDKVLKRKEKNHELILLTYDRNMRIKSGINKIYAPSNFE</sequence>
<dbReference type="SMART" id="SM00670">
    <property type="entry name" value="PINc"/>
    <property type="match status" value="1"/>
</dbReference>
<evidence type="ECO:0008006" key="10">
    <source>
        <dbReference type="Google" id="ProtNLM"/>
    </source>
</evidence>
<dbReference type="GO" id="GO:0005694">
    <property type="term" value="C:chromosome"/>
    <property type="evidence" value="ECO:0007669"/>
    <property type="project" value="UniProtKB-SubCell"/>
</dbReference>
<evidence type="ECO:0000256" key="2">
    <source>
        <dbReference type="ARBA" id="ARBA00022454"/>
    </source>
</evidence>
<dbReference type="Pfam" id="PF16589">
    <property type="entry name" value="BRCT_2"/>
    <property type="match status" value="1"/>
</dbReference>
<feature type="compositionally biased region" description="Low complexity" evidence="5">
    <location>
        <begin position="113"/>
        <end position="126"/>
    </location>
</feature>
<dbReference type="PROSITE" id="PS50006">
    <property type="entry name" value="FHA_DOMAIN"/>
    <property type="match status" value="1"/>
</dbReference>
<dbReference type="PANTHER" id="PTHR16161:SF0">
    <property type="entry name" value="TRANSCRIPTIONAL PROTEIN SWT1"/>
    <property type="match status" value="1"/>
</dbReference>
<dbReference type="InterPro" id="IPR001357">
    <property type="entry name" value="BRCT_dom"/>
</dbReference>
<gene>
    <name evidence="8" type="ORF">FDP41_009261</name>
</gene>
<dbReference type="GO" id="GO:0005634">
    <property type="term" value="C:nucleus"/>
    <property type="evidence" value="ECO:0007669"/>
    <property type="project" value="TreeGrafter"/>
</dbReference>
<dbReference type="InterPro" id="IPR036420">
    <property type="entry name" value="BRCT_dom_sf"/>
</dbReference>
<comment type="subcellular location">
    <subcellularLocation>
        <location evidence="1">Chromosome</location>
    </subcellularLocation>
</comment>
<name>A0A6A5BEL2_NAEFO</name>
<keyword evidence="3" id="KW-0131">Cell cycle</keyword>
<feature type="compositionally biased region" description="Low complexity" evidence="5">
    <location>
        <begin position="89"/>
        <end position="99"/>
    </location>
</feature>
<feature type="domain" description="BRCT" evidence="7">
    <location>
        <begin position="224"/>
        <end position="275"/>
    </location>
</feature>
<dbReference type="Gene3D" id="2.60.200.20">
    <property type="match status" value="1"/>
</dbReference>
<feature type="region of interest" description="Disordered" evidence="5">
    <location>
        <begin position="62"/>
        <end position="161"/>
    </location>
</feature>
<dbReference type="SMART" id="SM00240">
    <property type="entry name" value="FHA"/>
    <property type="match status" value="1"/>
</dbReference>
<dbReference type="SUPFAM" id="SSF52113">
    <property type="entry name" value="BRCT domain"/>
    <property type="match status" value="2"/>
</dbReference>
<feature type="coiled-coil region" evidence="4">
    <location>
        <begin position="538"/>
        <end position="565"/>
    </location>
</feature>
<evidence type="ECO:0000256" key="3">
    <source>
        <dbReference type="ARBA" id="ARBA00023306"/>
    </source>
</evidence>
<dbReference type="InterPro" id="IPR029060">
    <property type="entry name" value="PIN-like_dom_sf"/>
</dbReference>
<evidence type="ECO:0000256" key="1">
    <source>
        <dbReference type="ARBA" id="ARBA00004286"/>
    </source>
</evidence>
<dbReference type="VEuPathDB" id="AmoebaDB:NfTy_061020"/>
<feature type="compositionally biased region" description="Polar residues" evidence="5">
    <location>
        <begin position="65"/>
        <end position="88"/>
    </location>
</feature>
<dbReference type="SUPFAM" id="SSF88723">
    <property type="entry name" value="PIN domain-like"/>
    <property type="match status" value="1"/>
</dbReference>
<reference evidence="8 9" key="1">
    <citation type="journal article" date="2019" name="Sci. Rep.">
        <title>Nanopore sequencing improves the draft genome of the human pathogenic amoeba Naegleria fowleri.</title>
        <authorList>
            <person name="Liechti N."/>
            <person name="Schurch N."/>
            <person name="Bruggmann R."/>
            <person name="Wittwer M."/>
        </authorList>
    </citation>
    <scope>NUCLEOTIDE SEQUENCE [LARGE SCALE GENOMIC DNA]</scope>
    <source>
        <strain evidence="8 9">ATCC 30894</strain>
    </source>
</reference>
<keyword evidence="4" id="KW-0175">Coiled coil</keyword>
<feature type="compositionally biased region" description="Low complexity" evidence="5">
    <location>
        <begin position="9"/>
        <end position="19"/>
    </location>
</feature>
<dbReference type="PROSITE" id="PS50172">
    <property type="entry name" value="BRCT"/>
    <property type="match status" value="2"/>
</dbReference>
<feature type="domain" description="FHA" evidence="6">
    <location>
        <begin position="428"/>
        <end position="493"/>
    </location>
</feature>
<dbReference type="Gene3D" id="3.40.50.10190">
    <property type="entry name" value="BRCT domain"/>
    <property type="match status" value="2"/>
</dbReference>
<dbReference type="AlphaFoldDB" id="A0A6A5BEL2"/>
<keyword evidence="9" id="KW-1185">Reference proteome</keyword>
<evidence type="ECO:0000313" key="9">
    <source>
        <dbReference type="Proteomes" id="UP000444721"/>
    </source>
</evidence>
<evidence type="ECO:0000313" key="8">
    <source>
        <dbReference type="EMBL" id="KAF0972358.1"/>
    </source>
</evidence>
<dbReference type="RefSeq" id="XP_044557073.1">
    <property type="nucleotide sequence ID" value="XM_044713201.1"/>
</dbReference>
<feature type="domain" description="BRCT" evidence="7">
    <location>
        <begin position="310"/>
        <end position="379"/>
    </location>
</feature>
<dbReference type="Pfam" id="PF00498">
    <property type="entry name" value="FHA"/>
    <property type="match status" value="1"/>
</dbReference>
<dbReference type="OrthoDB" id="2017974at2759"/>
<dbReference type="SUPFAM" id="SSF49879">
    <property type="entry name" value="SMAD/FHA domain"/>
    <property type="match status" value="1"/>
</dbReference>
<evidence type="ECO:0000256" key="5">
    <source>
        <dbReference type="SAM" id="MobiDB-lite"/>
    </source>
</evidence>
<feature type="region of interest" description="Disordered" evidence="5">
    <location>
        <begin position="1"/>
        <end position="48"/>
    </location>
</feature>
<dbReference type="InterPro" id="IPR000253">
    <property type="entry name" value="FHA_dom"/>
</dbReference>
<dbReference type="VEuPathDB" id="AmoebaDB:NF0048900"/>
<protein>
    <recommendedName>
        <fullName evidence="10">FHA domain-containing protein</fullName>
    </recommendedName>
</protein>
<organism evidence="8 9">
    <name type="scientific">Naegleria fowleri</name>
    <name type="common">Brain eating amoeba</name>
    <dbReference type="NCBI Taxonomy" id="5763"/>
    <lineage>
        <taxon>Eukaryota</taxon>
        <taxon>Discoba</taxon>
        <taxon>Heterolobosea</taxon>
        <taxon>Tetramitia</taxon>
        <taxon>Eutetramitia</taxon>
        <taxon>Vahlkampfiidae</taxon>
        <taxon>Naegleria</taxon>
    </lineage>
</organism>
<dbReference type="InterPro" id="IPR008984">
    <property type="entry name" value="SMAD_FHA_dom_sf"/>
</dbReference>
<dbReference type="VEuPathDB" id="AmoebaDB:FDP41_009261"/>
<dbReference type="SMART" id="SM00292">
    <property type="entry name" value="BRCT"/>
    <property type="match status" value="2"/>
</dbReference>
<dbReference type="Pfam" id="PF13638">
    <property type="entry name" value="PIN_4"/>
    <property type="match status" value="1"/>
</dbReference>
<dbReference type="InterPro" id="IPR052626">
    <property type="entry name" value="SWT1_Regulator"/>
</dbReference>
<keyword evidence="2" id="KW-0158">Chromosome</keyword>
<dbReference type="Proteomes" id="UP000444721">
    <property type="component" value="Unassembled WGS sequence"/>
</dbReference>
<accession>A0A6A5BEL2</accession>
<dbReference type="PANTHER" id="PTHR16161">
    <property type="entry name" value="TRANSCRIPTIONAL PROTEIN SWT1"/>
    <property type="match status" value="1"/>
</dbReference>
<dbReference type="InterPro" id="IPR002716">
    <property type="entry name" value="PIN_dom"/>
</dbReference>
<comment type="caution">
    <text evidence="8">The sequence shown here is derived from an EMBL/GenBank/DDBJ whole genome shotgun (WGS) entry which is preliminary data.</text>
</comment>
<dbReference type="EMBL" id="VFQX01000068">
    <property type="protein sequence ID" value="KAF0972358.1"/>
    <property type="molecule type" value="Genomic_DNA"/>
</dbReference>
<feature type="compositionally biased region" description="Basic and acidic residues" evidence="5">
    <location>
        <begin position="36"/>
        <end position="45"/>
    </location>
</feature>
<evidence type="ECO:0000256" key="4">
    <source>
        <dbReference type="SAM" id="Coils"/>
    </source>
</evidence>